<dbReference type="Gene3D" id="1.20.144.10">
    <property type="entry name" value="Phosphatidic acid phosphatase type 2/haloperoxidase"/>
    <property type="match status" value="1"/>
</dbReference>
<evidence type="ECO:0000313" key="4">
    <source>
        <dbReference type="Proteomes" id="UP001526201"/>
    </source>
</evidence>
<feature type="transmembrane region" description="Helical" evidence="1">
    <location>
        <begin position="167"/>
        <end position="187"/>
    </location>
</feature>
<proteinExistence type="predicted"/>
<dbReference type="PANTHER" id="PTHR14969">
    <property type="entry name" value="SPHINGOSINE-1-PHOSPHATE PHOSPHOHYDROLASE"/>
    <property type="match status" value="1"/>
</dbReference>
<protein>
    <submittedName>
        <fullName evidence="3">Phosphatase PAP2 family protein</fullName>
    </submittedName>
</protein>
<keyword evidence="1" id="KW-0472">Membrane</keyword>
<dbReference type="CDD" id="cd03392">
    <property type="entry name" value="PAP2_like_2"/>
    <property type="match status" value="1"/>
</dbReference>
<reference evidence="3 4" key="1">
    <citation type="journal article" date="2022" name="BMC Genomics">
        <title>Comparative genome analysis of mycobacteria focusing on tRNA and non-coding RNA.</title>
        <authorList>
            <person name="Behra P.R.K."/>
            <person name="Pettersson B.M.F."/>
            <person name="Ramesh M."/>
            <person name="Das S."/>
            <person name="Dasgupta S."/>
            <person name="Kirsebom L.A."/>
        </authorList>
    </citation>
    <scope>NUCLEOTIDE SEQUENCE [LARGE SCALE GENOMIC DNA]</scope>
    <source>
        <strain evidence="3 4">DSM 44078</strain>
    </source>
</reference>
<feature type="transmembrane region" description="Helical" evidence="1">
    <location>
        <begin position="193"/>
        <end position="211"/>
    </location>
</feature>
<gene>
    <name evidence="3" type="ORF">H7J73_31405</name>
</gene>
<dbReference type="PANTHER" id="PTHR14969:SF13">
    <property type="entry name" value="AT30094P"/>
    <property type="match status" value="1"/>
</dbReference>
<feature type="domain" description="Phosphatidic acid phosphatase type 2/haloperoxidase" evidence="2">
    <location>
        <begin position="99"/>
        <end position="208"/>
    </location>
</feature>
<dbReference type="Proteomes" id="UP001526201">
    <property type="component" value="Unassembled WGS sequence"/>
</dbReference>
<comment type="caution">
    <text evidence="3">The sequence shown here is derived from an EMBL/GenBank/DDBJ whole genome shotgun (WGS) entry which is preliminary data.</text>
</comment>
<keyword evidence="1" id="KW-1133">Transmembrane helix</keyword>
<sequence>MTSSQSAESASPVRYLPAAGAIAAVVYATMWVGFVAKWAWLSAIDGWWLQVFHGFGLSHPGWVSFWVVFCVIFGPIGFRVIALPVIGFALVRRDKPTAIFLFVSIELSALVALVAKELGNRPRPTSALVHGESTSFPSGHAVTVTVGVLALLTVFWPSIPNGRKAAVAVGAGALILVVGVARVALNVHNPSDVIAGWALGFLYFVLCLRLLPRPIGFSTDDTAKSRTDHPRQS</sequence>
<feature type="transmembrane region" description="Helical" evidence="1">
    <location>
        <begin position="63"/>
        <end position="91"/>
    </location>
</feature>
<dbReference type="InterPro" id="IPR036938">
    <property type="entry name" value="PAP2/HPO_sf"/>
</dbReference>
<name>A0ABT3CMF5_9MYCO</name>
<dbReference type="SMART" id="SM00014">
    <property type="entry name" value="acidPPc"/>
    <property type="match status" value="1"/>
</dbReference>
<organism evidence="3 4">
    <name type="scientific">Mycolicibacterium komossense</name>
    <dbReference type="NCBI Taxonomy" id="1779"/>
    <lineage>
        <taxon>Bacteria</taxon>
        <taxon>Bacillati</taxon>
        <taxon>Actinomycetota</taxon>
        <taxon>Actinomycetes</taxon>
        <taxon>Mycobacteriales</taxon>
        <taxon>Mycobacteriaceae</taxon>
        <taxon>Mycolicibacterium</taxon>
    </lineage>
</organism>
<evidence type="ECO:0000259" key="2">
    <source>
        <dbReference type="SMART" id="SM00014"/>
    </source>
</evidence>
<accession>A0ABT3CMF5</accession>
<feature type="transmembrane region" description="Helical" evidence="1">
    <location>
        <begin position="135"/>
        <end position="155"/>
    </location>
</feature>
<dbReference type="EMBL" id="JACKTY010000051">
    <property type="protein sequence ID" value="MCV7230523.1"/>
    <property type="molecule type" value="Genomic_DNA"/>
</dbReference>
<feature type="transmembrane region" description="Helical" evidence="1">
    <location>
        <begin position="21"/>
        <end position="43"/>
    </location>
</feature>
<evidence type="ECO:0000313" key="3">
    <source>
        <dbReference type="EMBL" id="MCV7230523.1"/>
    </source>
</evidence>
<keyword evidence="4" id="KW-1185">Reference proteome</keyword>
<keyword evidence="1" id="KW-0812">Transmembrane</keyword>
<feature type="transmembrane region" description="Helical" evidence="1">
    <location>
        <begin position="98"/>
        <end position="115"/>
    </location>
</feature>
<evidence type="ECO:0000256" key="1">
    <source>
        <dbReference type="SAM" id="Phobius"/>
    </source>
</evidence>
<dbReference type="Pfam" id="PF01569">
    <property type="entry name" value="PAP2"/>
    <property type="match status" value="1"/>
</dbReference>
<dbReference type="SUPFAM" id="SSF48317">
    <property type="entry name" value="Acid phosphatase/Vanadium-dependent haloperoxidase"/>
    <property type="match status" value="1"/>
</dbReference>
<dbReference type="InterPro" id="IPR000326">
    <property type="entry name" value="PAP2/HPO"/>
</dbReference>